<sequence>MLEQKIRERRQTLEEFAESAERFARDHGEAGTLGVRHLQRLVSGRGSNGRPLGPVRPATARLLEKMLDANIEELLSPVTSPAAADEPANELRQMLHTSRQVDDQVLNLLREQLATIRRLDRQLGAVMAHEEACLKAAQVSSLLTHSLPGSVREQLAALLSELHTLAGWQALDLGKTNSSWQHYEQAKRAARESRLESYEIHTAAEQAFVLLDIGETKAATELLEVARNRSKAGSPPVLNSWLAAAHGEALAADNQPANSLRAFDTASKLLPVDSINLDGPYVALDSVHLGRWRGHALARFGAPEAIDTLMSALDELDPTFVRAETSLRIDLARAFAAADNREAVKPQVDRASSLAESIGSVRQQRRIAALECG</sequence>
<reference evidence="1 2" key="1">
    <citation type="submission" date="2019-03" db="EMBL/GenBank/DDBJ databases">
        <title>Draft genome sequences of novel Actinobacteria.</title>
        <authorList>
            <person name="Sahin N."/>
            <person name="Ay H."/>
            <person name="Saygin H."/>
        </authorList>
    </citation>
    <scope>NUCLEOTIDE SEQUENCE [LARGE SCALE GENOMIC DNA]</scope>
    <source>
        <strain evidence="1 2">16K309</strain>
    </source>
</reference>
<organism evidence="1 2">
    <name type="scientific">Saccharopolyspora terrae</name>
    <dbReference type="NCBI Taxonomy" id="2530384"/>
    <lineage>
        <taxon>Bacteria</taxon>
        <taxon>Bacillati</taxon>
        <taxon>Actinomycetota</taxon>
        <taxon>Actinomycetes</taxon>
        <taxon>Pseudonocardiales</taxon>
        <taxon>Pseudonocardiaceae</taxon>
        <taxon>Saccharopolyspora</taxon>
    </lineage>
</organism>
<dbReference type="SUPFAM" id="SSF48452">
    <property type="entry name" value="TPR-like"/>
    <property type="match status" value="1"/>
</dbReference>
<proteinExistence type="predicted"/>
<dbReference type="RefSeq" id="WP_132676887.1">
    <property type="nucleotide sequence ID" value="NZ_SMKS01000036.1"/>
</dbReference>
<dbReference type="AlphaFoldDB" id="A0A4R4VNF1"/>
<dbReference type="Proteomes" id="UP000295674">
    <property type="component" value="Unassembled WGS sequence"/>
</dbReference>
<gene>
    <name evidence="1" type="ORF">E1181_19710</name>
</gene>
<dbReference type="InterPro" id="IPR011990">
    <property type="entry name" value="TPR-like_helical_dom_sf"/>
</dbReference>
<evidence type="ECO:0008006" key="3">
    <source>
        <dbReference type="Google" id="ProtNLM"/>
    </source>
</evidence>
<evidence type="ECO:0000313" key="1">
    <source>
        <dbReference type="EMBL" id="TDD03775.1"/>
    </source>
</evidence>
<dbReference type="OrthoDB" id="3576575at2"/>
<keyword evidence="2" id="KW-1185">Reference proteome</keyword>
<evidence type="ECO:0000313" key="2">
    <source>
        <dbReference type="Proteomes" id="UP000295674"/>
    </source>
</evidence>
<name>A0A4R4VNF1_9PSEU</name>
<comment type="caution">
    <text evidence="1">The sequence shown here is derived from an EMBL/GenBank/DDBJ whole genome shotgun (WGS) entry which is preliminary data.</text>
</comment>
<dbReference type="EMBL" id="SMKS01000036">
    <property type="protein sequence ID" value="TDD03775.1"/>
    <property type="molecule type" value="Genomic_DNA"/>
</dbReference>
<protein>
    <recommendedName>
        <fullName evidence="3">XRE family transcriptional regulator</fullName>
    </recommendedName>
</protein>
<accession>A0A4R4VNF1</accession>